<dbReference type="PANTHER" id="PTHR47406">
    <property type="entry name" value="COAGULATION FACTOR 5/8 TYPE, C-TERMINAL"/>
    <property type="match status" value="1"/>
</dbReference>
<sequence>MSLIRIAFTGLQMAILLLVQSCQGNDIKLVTDQKPVSEIILPEQASPLEKKSASILQEYVRRITGATLPIQTVPSQNIAHLIYVGSAATRVGQFIEPLKAEGYEIDVRGGNIYLYGGSGKGLLYGVYELIEKQFGARKYDQGPALIPHSRDLGLPAGLHMLYEPVLLYRESYYPSSADPEYLDWHHLHRFEDLWGLWGHSFFKIIPPERNFREHPEYFSWVNGHRQPSQLCLSNPDVLRQAIAYFERATAANPDAIYWSIAPMDGAGYCTCEKCARVDAEEGGPQGSLIRFVNAVAAYFPDQLFTTLAYGYSAEATKHTRPGKNVYVMLSTINSTRHLPVATNPDAVSFRRQLSEWSKLTPNLLLWDYTTDFSAYLSPFPMHDHYVANIRYFQTHGIKGIFEQGSGETLGDMSAYASYIQAKALWDPSLKLDEVQDDFLKGYYGTAAHSIKNYIGQLLSARNETQARLGIYDQPFAHRSDYLALDKISSYRQSLKEAADAVAGSPELEHKIKTLSLGLEYVELEQAKAYGIQPGGYLEKLREGTWRVKPGWNVRVKSFVSDAQKAGVITLSETGGPLPDYLASWTAILDNPYRPSLILGAKASFSNPFIEDYPANGSATLTDGILGGTDYSYNWLLFAGGMVKIDIPIGRDILPASIQTDFLFDPSHYLFLPEKISVEGSIDGNNYFPIGSLRLDNNVPSDMKARVQTVDCTLKSKQLLRYLRVAIWFPAELPEWFNGSRHRKPLMAIDELSLE</sequence>
<dbReference type="InterPro" id="IPR029018">
    <property type="entry name" value="Hex-like_dom2"/>
</dbReference>
<accession>A0A1I0TL40</accession>
<keyword evidence="3" id="KW-1185">Reference proteome</keyword>
<keyword evidence="1" id="KW-0378">Hydrolase</keyword>
<gene>
    <name evidence="2" type="ORF">SAMN04488511_110137</name>
</gene>
<dbReference type="STRING" id="332999.SAMN04488511_110137"/>
<evidence type="ECO:0000256" key="1">
    <source>
        <dbReference type="ARBA" id="ARBA00022801"/>
    </source>
</evidence>
<reference evidence="3" key="1">
    <citation type="submission" date="2016-10" db="EMBL/GenBank/DDBJ databases">
        <authorList>
            <person name="Varghese N."/>
            <person name="Submissions S."/>
        </authorList>
    </citation>
    <scope>NUCLEOTIDE SEQUENCE [LARGE SCALE GENOMIC DNA]</scope>
    <source>
        <strain evidence="3">DSM 18130</strain>
    </source>
</reference>
<dbReference type="Pfam" id="PF16126">
    <property type="entry name" value="DUF4838"/>
    <property type="match status" value="1"/>
</dbReference>
<evidence type="ECO:0000313" key="3">
    <source>
        <dbReference type="Proteomes" id="UP000198836"/>
    </source>
</evidence>
<name>A0A1I0TL40_9SPHI</name>
<dbReference type="GO" id="GO:0005975">
    <property type="term" value="P:carbohydrate metabolic process"/>
    <property type="evidence" value="ECO:0007669"/>
    <property type="project" value="UniProtKB-ARBA"/>
</dbReference>
<dbReference type="AlphaFoldDB" id="A0A1I0TL40"/>
<dbReference type="EMBL" id="FOJM01000010">
    <property type="protein sequence ID" value="SFA51716.1"/>
    <property type="molecule type" value="Genomic_DNA"/>
</dbReference>
<dbReference type="GO" id="GO:0016798">
    <property type="term" value="F:hydrolase activity, acting on glycosyl bonds"/>
    <property type="evidence" value="ECO:0007669"/>
    <property type="project" value="UniProtKB-KW"/>
</dbReference>
<dbReference type="InterPro" id="IPR032287">
    <property type="entry name" value="DUF4838"/>
</dbReference>
<protein>
    <recommendedName>
        <fullName evidence="4">Glycosyl hydrolase family 67 N-terminus</fullName>
    </recommendedName>
</protein>
<dbReference type="SUPFAM" id="SSF55545">
    <property type="entry name" value="beta-N-acetylhexosaminidase-like domain"/>
    <property type="match status" value="1"/>
</dbReference>
<evidence type="ECO:0008006" key="4">
    <source>
        <dbReference type="Google" id="ProtNLM"/>
    </source>
</evidence>
<dbReference type="Gene3D" id="3.30.379.10">
    <property type="entry name" value="Chitobiase/beta-hexosaminidase domain 2-like"/>
    <property type="match status" value="1"/>
</dbReference>
<proteinExistence type="predicted"/>
<dbReference type="PANTHER" id="PTHR47406:SF2">
    <property type="entry name" value="ALPHA GLUCURONIDASE N-TERMINAL DOMAIN-CONTAINING PROTEIN"/>
    <property type="match status" value="1"/>
</dbReference>
<evidence type="ECO:0000313" key="2">
    <source>
        <dbReference type="EMBL" id="SFA51716.1"/>
    </source>
</evidence>
<organism evidence="2 3">
    <name type="scientific">Pedobacter suwonensis</name>
    <dbReference type="NCBI Taxonomy" id="332999"/>
    <lineage>
        <taxon>Bacteria</taxon>
        <taxon>Pseudomonadati</taxon>
        <taxon>Bacteroidota</taxon>
        <taxon>Sphingobacteriia</taxon>
        <taxon>Sphingobacteriales</taxon>
        <taxon>Sphingobacteriaceae</taxon>
        <taxon>Pedobacter</taxon>
    </lineage>
</organism>
<dbReference type="Proteomes" id="UP000198836">
    <property type="component" value="Unassembled WGS sequence"/>
</dbReference>
<dbReference type="PROSITE" id="PS51257">
    <property type="entry name" value="PROKAR_LIPOPROTEIN"/>
    <property type="match status" value="1"/>
</dbReference>